<name>A0ACB8WI68_9TELE</name>
<gene>
    <name evidence="1" type="ORF">L3Q82_026271</name>
</gene>
<accession>A0ACB8WI68</accession>
<evidence type="ECO:0000313" key="1">
    <source>
        <dbReference type="EMBL" id="KAI3367416.1"/>
    </source>
</evidence>
<sequence>MIDSCRDEAAIFQAVSFQNKRESLQTHRLSLSLRGVEESDLRGGSTSSVLHKKEKKKKRRRKEEREDRGVTSLPAERPGGGRQRRSVVDAGTDASCAAAHDHHLHLQHTQQQESLRDDAEPQCGPGADVTEHTEREQGGSGGRLHRPLPSSPLASPCRDMSSLTVEEDQRWVPTHVQVTVLRGRGKLTGQGQARHQRRVHHHPARQGEVLDLRGGEDHRAGVEGGVLLRAAARRAGEERRPGRELRAGADRDAPGAHRTGRVPGSGGDPAR</sequence>
<evidence type="ECO:0000313" key="2">
    <source>
        <dbReference type="Proteomes" id="UP000831701"/>
    </source>
</evidence>
<proteinExistence type="predicted"/>
<dbReference type="Proteomes" id="UP000831701">
    <property type="component" value="Chromosome 9"/>
</dbReference>
<protein>
    <submittedName>
        <fullName evidence="1">Uncharacterized protein</fullName>
    </submittedName>
</protein>
<keyword evidence="2" id="KW-1185">Reference proteome</keyword>
<organism evidence="1 2">
    <name type="scientific">Scortum barcoo</name>
    <name type="common">barcoo grunter</name>
    <dbReference type="NCBI Taxonomy" id="214431"/>
    <lineage>
        <taxon>Eukaryota</taxon>
        <taxon>Metazoa</taxon>
        <taxon>Chordata</taxon>
        <taxon>Craniata</taxon>
        <taxon>Vertebrata</taxon>
        <taxon>Euteleostomi</taxon>
        <taxon>Actinopterygii</taxon>
        <taxon>Neopterygii</taxon>
        <taxon>Teleostei</taxon>
        <taxon>Neoteleostei</taxon>
        <taxon>Acanthomorphata</taxon>
        <taxon>Eupercaria</taxon>
        <taxon>Centrarchiformes</taxon>
        <taxon>Terapontoidei</taxon>
        <taxon>Terapontidae</taxon>
        <taxon>Scortum</taxon>
    </lineage>
</organism>
<reference evidence="1" key="1">
    <citation type="submission" date="2022-04" db="EMBL/GenBank/DDBJ databases">
        <title>Jade perch genome.</title>
        <authorList>
            <person name="Chao B."/>
        </authorList>
    </citation>
    <scope>NUCLEOTIDE SEQUENCE</scope>
    <source>
        <strain evidence="1">CB-2022</strain>
    </source>
</reference>
<comment type="caution">
    <text evidence="1">The sequence shown here is derived from an EMBL/GenBank/DDBJ whole genome shotgun (WGS) entry which is preliminary data.</text>
</comment>
<dbReference type="EMBL" id="CM041539">
    <property type="protein sequence ID" value="KAI3367416.1"/>
    <property type="molecule type" value="Genomic_DNA"/>
</dbReference>